<dbReference type="Gene3D" id="3.40.1440.10">
    <property type="entry name" value="GIY-YIG endonuclease"/>
    <property type="match status" value="1"/>
</dbReference>
<dbReference type="InterPro" id="IPR000305">
    <property type="entry name" value="GIY-YIG_endonuc"/>
</dbReference>
<dbReference type="PANTHER" id="PTHR20208:SF13">
    <property type="entry name" value="STRUCTURE-SPECIFIC ENDONUCLEASE SUBUNIT SLX1"/>
    <property type="match status" value="1"/>
</dbReference>
<dbReference type="PANTHER" id="PTHR20208">
    <property type="entry name" value="STRUCTURE-SPECIFIC ENDONUCLEASE SUBUNIT SLX1"/>
    <property type="match status" value="1"/>
</dbReference>
<dbReference type="PROSITE" id="PS50164">
    <property type="entry name" value="GIY_YIG"/>
    <property type="match status" value="1"/>
</dbReference>
<dbReference type="InterPro" id="IPR035901">
    <property type="entry name" value="GIY-YIG_endonuc_sf"/>
</dbReference>
<organism evidence="2">
    <name type="scientific">viral metagenome</name>
    <dbReference type="NCBI Taxonomy" id="1070528"/>
    <lineage>
        <taxon>unclassified sequences</taxon>
        <taxon>metagenomes</taxon>
        <taxon>organismal metagenomes</taxon>
    </lineage>
</organism>
<name>A0A6C0IJE2_9ZZZZ</name>
<sequence length="180" mass="19483">MADIDIEPVGTDAVGTDAVGTDAVGTDAVGTDAVGTDAVGTDAVVKNDDKWVFYIVHNKGCTYAGVSPDPVKRLRKHNGEIAGGAKYTLSKGTGWEHVCLISGFKTKIQALQFEWASKHVPPRDAGGLVNRVKKLYILLNKKNWTSKSPEAKTVPLIVEWKMSVECKDRSVPNYITDILI</sequence>
<dbReference type="EMBL" id="MN740196">
    <property type="protein sequence ID" value="QHT92929.1"/>
    <property type="molecule type" value="Genomic_DNA"/>
</dbReference>
<dbReference type="Pfam" id="PF01541">
    <property type="entry name" value="GIY-YIG"/>
    <property type="match status" value="1"/>
</dbReference>
<proteinExistence type="predicted"/>
<reference evidence="2" key="1">
    <citation type="journal article" date="2020" name="Nature">
        <title>Giant virus diversity and host interactions through global metagenomics.</title>
        <authorList>
            <person name="Schulz F."/>
            <person name="Roux S."/>
            <person name="Paez-Espino D."/>
            <person name="Jungbluth S."/>
            <person name="Walsh D.A."/>
            <person name="Denef V.J."/>
            <person name="McMahon K.D."/>
            <person name="Konstantinidis K.T."/>
            <person name="Eloe-Fadrosh E.A."/>
            <person name="Kyrpides N.C."/>
            <person name="Woyke T."/>
        </authorList>
    </citation>
    <scope>NUCLEOTIDE SEQUENCE</scope>
    <source>
        <strain evidence="2">GVMAG-M-3300023184-89</strain>
    </source>
</reference>
<feature type="domain" description="GIY-YIG" evidence="1">
    <location>
        <begin position="49"/>
        <end position="129"/>
    </location>
</feature>
<accession>A0A6C0IJE2</accession>
<evidence type="ECO:0000259" key="1">
    <source>
        <dbReference type="PROSITE" id="PS50164"/>
    </source>
</evidence>
<protein>
    <recommendedName>
        <fullName evidence="1">GIY-YIG domain-containing protein</fullName>
    </recommendedName>
</protein>
<dbReference type="InterPro" id="IPR050381">
    <property type="entry name" value="SLX1_endonuclease"/>
</dbReference>
<evidence type="ECO:0000313" key="2">
    <source>
        <dbReference type="EMBL" id="QHT92929.1"/>
    </source>
</evidence>
<dbReference type="AlphaFoldDB" id="A0A6C0IJE2"/>